<name>A0AAD9DYE6_9TELE</name>
<organism evidence="3 4">
    <name type="scientific">Electrophorus voltai</name>
    <dbReference type="NCBI Taxonomy" id="2609070"/>
    <lineage>
        <taxon>Eukaryota</taxon>
        <taxon>Metazoa</taxon>
        <taxon>Chordata</taxon>
        <taxon>Craniata</taxon>
        <taxon>Vertebrata</taxon>
        <taxon>Euteleostomi</taxon>
        <taxon>Actinopterygii</taxon>
        <taxon>Neopterygii</taxon>
        <taxon>Teleostei</taxon>
        <taxon>Ostariophysi</taxon>
        <taxon>Gymnotiformes</taxon>
        <taxon>Gymnotoidei</taxon>
        <taxon>Gymnotidae</taxon>
        <taxon>Electrophorus</taxon>
    </lineage>
</organism>
<comment type="caution">
    <text evidence="3">The sequence shown here is derived from an EMBL/GenBank/DDBJ whole genome shotgun (WGS) entry which is preliminary data.</text>
</comment>
<proteinExistence type="predicted"/>
<feature type="region of interest" description="Disordered" evidence="2">
    <location>
        <begin position="433"/>
        <end position="457"/>
    </location>
</feature>
<evidence type="ECO:0000313" key="4">
    <source>
        <dbReference type="Proteomes" id="UP001239994"/>
    </source>
</evidence>
<dbReference type="Proteomes" id="UP001239994">
    <property type="component" value="Unassembled WGS sequence"/>
</dbReference>
<dbReference type="GO" id="GO:0043161">
    <property type="term" value="P:proteasome-mediated ubiquitin-dependent protein catabolic process"/>
    <property type="evidence" value="ECO:0007669"/>
    <property type="project" value="TreeGrafter"/>
</dbReference>
<feature type="coiled-coil region" evidence="1">
    <location>
        <begin position="176"/>
        <end position="235"/>
    </location>
</feature>
<feature type="compositionally biased region" description="Basic and acidic residues" evidence="2">
    <location>
        <begin position="355"/>
        <end position="366"/>
    </location>
</feature>
<feature type="region of interest" description="Disordered" evidence="2">
    <location>
        <begin position="576"/>
        <end position="625"/>
    </location>
</feature>
<dbReference type="PANTHER" id="PTHR24104">
    <property type="entry name" value="E3 UBIQUITIN-PROTEIN LIGASE NHLRC1-RELATED"/>
    <property type="match status" value="1"/>
</dbReference>
<dbReference type="InterPro" id="IPR011042">
    <property type="entry name" value="6-blade_b-propeller_TolB-like"/>
</dbReference>
<dbReference type="GO" id="GO:0000209">
    <property type="term" value="P:protein polyubiquitination"/>
    <property type="evidence" value="ECO:0007669"/>
    <property type="project" value="TreeGrafter"/>
</dbReference>
<accession>A0AAD9DYE6</accession>
<keyword evidence="4" id="KW-1185">Reference proteome</keyword>
<protein>
    <recommendedName>
        <fullName evidence="5">E3 ubiquitin-protein ligase TRIM32</fullName>
    </recommendedName>
</protein>
<dbReference type="InterPro" id="IPR050952">
    <property type="entry name" value="TRIM-NHL_E3_ligases"/>
</dbReference>
<evidence type="ECO:0000313" key="3">
    <source>
        <dbReference type="EMBL" id="KAK1797553.1"/>
    </source>
</evidence>
<gene>
    <name evidence="3" type="ORF">P4O66_000846</name>
</gene>
<reference evidence="3" key="1">
    <citation type="submission" date="2023-03" db="EMBL/GenBank/DDBJ databases">
        <title>Electrophorus voltai genome.</title>
        <authorList>
            <person name="Bian C."/>
        </authorList>
    </citation>
    <scope>NUCLEOTIDE SEQUENCE</scope>
    <source>
        <strain evidence="3">CB-2022</strain>
        <tissue evidence="3">Muscle</tissue>
    </source>
</reference>
<feature type="compositionally biased region" description="Polar residues" evidence="2">
    <location>
        <begin position="448"/>
        <end position="457"/>
    </location>
</feature>
<feature type="region of interest" description="Disordered" evidence="2">
    <location>
        <begin position="637"/>
        <end position="660"/>
    </location>
</feature>
<evidence type="ECO:0000256" key="2">
    <source>
        <dbReference type="SAM" id="MobiDB-lite"/>
    </source>
</evidence>
<dbReference type="GO" id="GO:0061630">
    <property type="term" value="F:ubiquitin protein ligase activity"/>
    <property type="evidence" value="ECO:0007669"/>
    <property type="project" value="TreeGrafter"/>
</dbReference>
<dbReference type="Gene3D" id="2.120.10.30">
    <property type="entry name" value="TolB, C-terminal domain"/>
    <property type="match status" value="1"/>
</dbReference>
<evidence type="ECO:0000256" key="1">
    <source>
        <dbReference type="SAM" id="Coils"/>
    </source>
</evidence>
<keyword evidence="1" id="KW-0175">Coiled coil</keyword>
<feature type="region of interest" description="Disordered" evidence="2">
    <location>
        <begin position="314"/>
        <end position="339"/>
    </location>
</feature>
<dbReference type="EMBL" id="JAROKS010000013">
    <property type="protein sequence ID" value="KAK1797553.1"/>
    <property type="molecule type" value="Genomic_DNA"/>
</dbReference>
<sequence>MICLWTLFEDKGIGPPLSSRVPVCTMRSSGLVPAAVPPPRWAGAWLSLAEAGQRGERGRMVPERGVGPAGLGVWVVTFTTTVHFAQARGRDGEPQTSKGQRCVGPQALLCTPFPSQQLQPTGGGAGDLTEQALCNLASSEMELRQLQEQQVAEAQAVARGVERALLGAQREERRLVERVGQDHRDLQCRLEQVRRDNAAAVRVGQALVEKRLHKIAQLREQIKKTNERNAEGSKNRDEVGPTRDFLLRGVAELLHPWEISLALKRVSFKPSAQPNAVTFGEIKVQDHSLDFPIGGCGPQGQLCSIHASREQCKNRADSGEGRSTPDGAGLGQDQSFSSLNSCGSQRIVRKIRLSTRSDEESGEEVKPSSPLMRCWTPKQIPSEHDSSQEEECESPISESKGDELFLAVPALLCNGESEVEDFVYRRNGQTHLLASHGARKPRDLSPSPERSYQHQRSQFTHSFDYDDSKAVVDRNQQKSFRGASRFRYGRLASPQSLKDTLSSHSCQDLLSHDRPYLSTSSNDHACHRAPSPAESVDSGYTFIVSSPRNYTTQKSRLSRSSADLFHFSQPFVTEKQQPSMWRAYRDQKSSLSSSSPQRNHPASRTLSCPSPGNHSLKDIHQQSKHPWGVSRSVSMSFIDGSSQDRPSHHTGASQKPKDGVKFWGEKNEAILPELEEDSEQLAPVQVRLVRQFGKQGSGRADLTLPSGIHATSQGQLFLVDCGNARVQVTDQCGNVLQQVAAQNNEQGGSLRRCRNYFDVAVNTKGLIALSCAAERALHIFNRHGRLLQTYGGAPSIAGLPRDELEAPRGVTVTLKDEFLVTDIRKGTLIAMKLEPKTGLRVERTVVTGFHRPYLVTSCLHSGLVAVCERGSETGREACVKVLGPDWNTLRILGVCSAMGPVLTSPWGLCIDKEGAVLVADWAEVRGQSLVGLLGTLSSTVSLHHELHTAFIQTTLSSLSP</sequence>
<evidence type="ECO:0008006" key="5">
    <source>
        <dbReference type="Google" id="ProtNLM"/>
    </source>
</evidence>
<dbReference type="PANTHER" id="PTHR24104:SF53">
    <property type="match status" value="1"/>
</dbReference>
<feature type="compositionally biased region" description="Polar residues" evidence="2">
    <location>
        <begin position="596"/>
        <end position="613"/>
    </location>
</feature>
<dbReference type="AlphaFoldDB" id="A0AAD9DYE6"/>
<dbReference type="SUPFAM" id="SSF101898">
    <property type="entry name" value="NHL repeat"/>
    <property type="match status" value="1"/>
</dbReference>
<feature type="region of interest" description="Disordered" evidence="2">
    <location>
        <begin position="353"/>
        <end position="398"/>
    </location>
</feature>